<gene>
    <name evidence="2" type="ORF">BYL167_LOCUS63248</name>
    <name evidence="3" type="ORF">GIL414_LOCUS71873</name>
</gene>
<comment type="caution">
    <text evidence="2">The sequence shown here is derived from an EMBL/GenBank/DDBJ whole genome shotgun (WGS) entry which is preliminary data.</text>
</comment>
<proteinExistence type="predicted"/>
<evidence type="ECO:0000256" key="1">
    <source>
        <dbReference type="SAM" id="MobiDB-lite"/>
    </source>
</evidence>
<feature type="region of interest" description="Disordered" evidence="1">
    <location>
        <begin position="47"/>
        <end position="79"/>
    </location>
</feature>
<dbReference type="AlphaFoldDB" id="A0A8S3F0K6"/>
<evidence type="ECO:0000313" key="2">
    <source>
        <dbReference type="EMBL" id="CAF5091655.1"/>
    </source>
</evidence>
<organism evidence="2 4">
    <name type="scientific">Rotaria magnacalcarata</name>
    <dbReference type="NCBI Taxonomy" id="392030"/>
    <lineage>
        <taxon>Eukaryota</taxon>
        <taxon>Metazoa</taxon>
        <taxon>Spiralia</taxon>
        <taxon>Gnathifera</taxon>
        <taxon>Rotifera</taxon>
        <taxon>Eurotatoria</taxon>
        <taxon>Bdelloidea</taxon>
        <taxon>Philodinida</taxon>
        <taxon>Philodinidae</taxon>
        <taxon>Rotaria</taxon>
    </lineage>
</organism>
<feature type="compositionally biased region" description="Acidic residues" evidence="1">
    <location>
        <begin position="70"/>
        <end position="79"/>
    </location>
</feature>
<name>A0A8S3F0K6_9BILA</name>
<sequence length="79" mass="9148">MPIKRKIRNLPSTNDEMSFFDPVYSNETMQMNDDENENDLLADGIPRGIFEQENKDELNETYDTDTITNNDDDNPSSEV</sequence>
<evidence type="ECO:0000313" key="4">
    <source>
        <dbReference type="Proteomes" id="UP000681967"/>
    </source>
</evidence>
<dbReference type="Proteomes" id="UP000681967">
    <property type="component" value="Unassembled WGS sequence"/>
</dbReference>
<reference evidence="2" key="1">
    <citation type="submission" date="2021-02" db="EMBL/GenBank/DDBJ databases">
        <authorList>
            <person name="Nowell W R."/>
        </authorList>
    </citation>
    <scope>NUCLEOTIDE SEQUENCE</scope>
</reference>
<dbReference type="EMBL" id="CAJOBJ010335187">
    <property type="protein sequence ID" value="CAF5187982.1"/>
    <property type="molecule type" value="Genomic_DNA"/>
</dbReference>
<dbReference type="Proteomes" id="UP000681720">
    <property type="component" value="Unassembled WGS sequence"/>
</dbReference>
<protein>
    <submittedName>
        <fullName evidence="2">Uncharacterized protein</fullName>
    </submittedName>
</protein>
<accession>A0A8S3F0K6</accession>
<evidence type="ECO:0000313" key="3">
    <source>
        <dbReference type="EMBL" id="CAF5187982.1"/>
    </source>
</evidence>
<dbReference type="EMBL" id="CAJOBH010236228">
    <property type="protein sequence ID" value="CAF5091655.1"/>
    <property type="molecule type" value="Genomic_DNA"/>
</dbReference>